<feature type="region of interest" description="Disordered" evidence="1">
    <location>
        <begin position="84"/>
        <end position="109"/>
    </location>
</feature>
<comment type="caution">
    <text evidence="2">The sequence shown here is derived from an EMBL/GenBank/DDBJ whole genome shotgun (WGS) entry which is preliminary data.</text>
</comment>
<sequence>MEQGPAWPSPVQPQTIMSPCCPHTGICTGMCRKGGYRSVWLWMPEPEPSEITMQGVGQTNSRSLVPLCFMAESGLRRKAISASLHRDQGSKGSLAPAQPEFREASGRPG</sequence>
<dbReference type="Proteomes" id="UP000827986">
    <property type="component" value="Unassembled WGS sequence"/>
</dbReference>
<keyword evidence="3" id="KW-1185">Reference proteome</keyword>
<name>A0A9D3WPJ5_9SAUR</name>
<dbReference type="AlphaFoldDB" id="A0A9D3WPJ5"/>
<dbReference type="EMBL" id="JAHDVG010000488">
    <property type="protein sequence ID" value="KAH1164978.1"/>
    <property type="molecule type" value="Genomic_DNA"/>
</dbReference>
<organism evidence="2 3">
    <name type="scientific">Mauremys mutica</name>
    <name type="common">yellowpond turtle</name>
    <dbReference type="NCBI Taxonomy" id="74926"/>
    <lineage>
        <taxon>Eukaryota</taxon>
        <taxon>Metazoa</taxon>
        <taxon>Chordata</taxon>
        <taxon>Craniata</taxon>
        <taxon>Vertebrata</taxon>
        <taxon>Euteleostomi</taxon>
        <taxon>Archelosauria</taxon>
        <taxon>Testudinata</taxon>
        <taxon>Testudines</taxon>
        <taxon>Cryptodira</taxon>
        <taxon>Durocryptodira</taxon>
        <taxon>Testudinoidea</taxon>
        <taxon>Geoemydidae</taxon>
        <taxon>Geoemydinae</taxon>
        <taxon>Mauremys</taxon>
    </lineage>
</organism>
<gene>
    <name evidence="2" type="ORF">KIL84_022537</name>
</gene>
<reference evidence="2" key="1">
    <citation type="submission" date="2021-09" db="EMBL/GenBank/DDBJ databases">
        <title>The genome of Mauremys mutica provides insights into the evolution of semi-aquatic lifestyle.</title>
        <authorList>
            <person name="Gong S."/>
            <person name="Gao Y."/>
        </authorList>
    </citation>
    <scope>NUCLEOTIDE SEQUENCE</scope>
    <source>
        <strain evidence="2">MM-2020</strain>
        <tissue evidence="2">Muscle</tissue>
    </source>
</reference>
<proteinExistence type="predicted"/>
<accession>A0A9D3WPJ5</accession>
<evidence type="ECO:0000256" key="1">
    <source>
        <dbReference type="SAM" id="MobiDB-lite"/>
    </source>
</evidence>
<evidence type="ECO:0000313" key="2">
    <source>
        <dbReference type="EMBL" id="KAH1164978.1"/>
    </source>
</evidence>
<feature type="compositionally biased region" description="Basic and acidic residues" evidence="1">
    <location>
        <begin position="100"/>
        <end position="109"/>
    </location>
</feature>
<protein>
    <submittedName>
        <fullName evidence="2">Uncharacterized protein</fullName>
    </submittedName>
</protein>
<evidence type="ECO:0000313" key="3">
    <source>
        <dbReference type="Proteomes" id="UP000827986"/>
    </source>
</evidence>